<dbReference type="NCBIfam" id="TIGR01021">
    <property type="entry name" value="rpsE_bact"/>
    <property type="match status" value="1"/>
</dbReference>
<keyword evidence="12" id="KW-1185">Reference proteome</keyword>
<evidence type="ECO:0000256" key="6">
    <source>
        <dbReference type="ARBA" id="ARBA00023274"/>
    </source>
</evidence>
<keyword evidence="4 8" id="KW-0694">RNA-binding</keyword>
<reference evidence="11 12" key="1">
    <citation type="journal article" date="2022" name="bioRxiv">
        <title>Ecology and evolution of chlamydial symbionts of arthropods.</title>
        <authorList>
            <person name="Halter T."/>
            <person name="Koestlbacher S."/>
            <person name="Collingro A."/>
            <person name="Sixt B.S."/>
            <person name="Toenshoff E.R."/>
            <person name="Hendrickx F."/>
            <person name="Kostanjsek R."/>
            <person name="Horn M."/>
        </authorList>
    </citation>
    <scope>NUCLEOTIDE SEQUENCE [LARGE SCALE GENOMIC DNA]</scope>
    <source>
        <strain evidence="11">W744xW776</strain>
    </source>
</reference>
<evidence type="ECO:0000256" key="3">
    <source>
        <dbReference type="ARBA" id="ARBA00022730"/>
    </source>
</evidence>
<dbReference type="PANTHER" id="PTHR48277">
    <property type="entry name" value="MITOCHONDRIAL RIBOSOMAL PROTEIN S5"/>
    <property type="match status" value="1"/>
</dbReference>
<evidence type="ECO:0000313" key="12">
    <source>
        <dbReference type="Proteomes" id="UP000826014"/>
    </source>
</evidence>
<dbReference type="InterPro" id="IPR005712">
    <property type="entry name" value="Ribosomal_uS5_bac-type"/>
</dbReference>
<evidence type="ECO:0000256" key="2">
    <source>
        <dbReference type="ARBA" id="ARBA00008945"/>
    </source>
</evidence>
<comment type="domain">
    <text evidence="8">The N-terminal domain interacts with the head of the 30S subunit; the C-terminal domain interacts with the body and contacts protein S4. The interaction surface between S4 and S5 is involved in control of translational fidelity.</text>
</comment>
<comment type="function">
    <text evidence="1 8">Located at the back of the 30S subunit body where it stabilizes the conformation of the head with respect to the body.</text>
</comment>
<evidence type="ECO:0000256" key="5">
    <source>
        <dbReference type="ARBA" id="ARBA00022980"/>
    </source>
</evidence>
<dbReference type="InterPro" id="IPR005324">
    <property type="entry name" value="Ribosomal_uS5_C"/>
</dbReference>
<keyword evidence="6 8" id="KW-0687">Ribonucleoprotein</keyword>
<feature type="domain" description="S5 DRBM" evidence="10">
    <location>
        <begin position="15"/>
        <end position="78"/>
    </location>
</feature>
<comment type="subunit">
    <text evidence="8">Part of the 30S ribosomal subunit. Contacts proteins S4 and S8.</text>
</comment>
<dbReference type="PANTHER" id="PTHR48277:SF1">
    <property type="entry name" value="MITOCHONDRIAL RIBOSOMAL PROTEIN S5"/>
    <property type="match status" value="1"/>
</dbReference>
<dbReference type="HAMAP" id="MF_01307_B">
    <property type="entry name" value="Ribosomal_uS5_B"/>
    <property type="match status" value="1"/>
</dbReference>
<dbReference type="InterPro" id="IPR020568">
    <property type="entry name" value="Ribosomal_Su5_D2-typ_SF"/>
</dbReference>
<dbReference type="Gene3D" id="3.30.230.10">
    <property type="match status" value="1"/>
</dbReference>
<dbReference type="SUPFAM" id="SSF54211">
    <property type="entry name" value="Ribosomal protein S5 domain 2-like"/>
    <property type="match status" value="1"/>
</dbReference>
<keyword evidence="3 8" id="KW-0699">rRNA-binding</keyword>
<evidence type="ECO:0000313" key="11">
    <source>
        <dbReference type="EMBL" id="QYF48306.1"/>
    </source>
</evidence>
<evidence type="ECO:0000256" key="1">
    <source>
        <dbReference type="ARBA" id="ARBA00003093"/>
    </source>
</evidence>
<accession>A0ABX8UZG3</accession>
<dbReference type="Proteomes" id="UP000826014">
    <property type="component" value="Chromosome"/>
</dbReference>
<keyword evidence="5 8" id="KW-0689">Ribosomal protein</keyword>
<sequence length="165" mass="18005">MEQNKRRAEEFGTEFEDKVLYVNRCCKAVKGGKKFSFSALVLVGDRQGRIGFGFAKANEVSDAIRKATESARKNIFTFEMEGSTIPHEVLVDWDGCTVLLKPARDGTGVIAGSKVRSVLELAGIKDVIAKIYGSNNPLNQVQATLTALEGLVNRQKNLVNRGLAS</sequence>
<evidence type="ECO:0000256" key="9">
    <source>
        <dbReference type="RuleBase" id="RU003823"/>
    </source>
</evidence>
<evidence type="ECO:0000256" key="7">
    <source>
        <dbReference type="ARBA" id="ARBA00035255"/>
    </source>
</evidence>
<dbReference type="InterPro" id="IPR018192">
    <property type="entry name" value="Ribosomal_uS5_N_CS"/>
</dbReference>
<dbReference type="InterPro" id="IPR000851">
    <property type="entry name" value="Ribosomal_uS5"/>
</dbReference>
<dbReference type="PROSITE" id="PS50881">
    <property type="entry name" value="S5_DSRBD"/>
    <property type="match status" value="1"/>
</dbReference>
<name>A0ABX8UZG3_9BACT</name>
<comment type="similarity">
    <text evidence="2 8 9">Belongs to the universal ribosomal protein uS5 family.</text>
</comment>
<evidence type="ECO:0000256" key="8">
    <source>
        <dbReference type="HAMAP-Rule" id="MF_01307"/>
    </source>
</evidence>
<evidence type="ECO:0000256" key="4">
    <source>
        <dbReference type="ARBA" id="ARBA00022884"/>
    </source>
</evidence>
<dbReference type="Pfam" id="PF00333">
    <property type="entry name" value="Ribosomal_S5"/>
    <property type="match status" value="1"/>
</dbReference>
<dbReference type="Gene3D" id="3.30.160.20">
    <property type="match status" value="1"/>
</dbReference>
<dbReference type="SUPFAM" id="SSF54768">
    <property type="entry name" value="dsRNA-binding domain-like"/>
    <property type="match status" value="1"/>
</dbReference>
<dbReference type="InterPro" id="IPR013810">
    <property type="entry name" value="Ribosomal_uS5_N"/>
</dbReference>
<dbReference type="EMBL" id="CP075587">
    <property type="protein sequence ID" value="QYF48306.1"/>
    <property type="molecule type" value="Genomic_DNA"/>
</dbReference>
<protein>
    <recommendedName>
        <fullName evidence="7 8">Small ribosomal subunit protein uS5</fullName>
    </recommendedName>
</protein>
<dbReference type="InterPro" id="IPR014721">
    <property type="entry name" value="Ribsml_uS5_D2-typ_fold_subgr"/>
</dbReference>
<proteinExistence type="inferred from homology"/>
<dbReference type="RefSeq" id="WP_215216812.1">
    <property type="nucleotide sequence ID" value="NZ_CP075587.1"/>
</dbReference>
<dbReference type="Pfam" id="PF03719">
    <property type="entry name" value="Ribosomal_S5_C"/>
    <property type="match status" value="1"/>
</dbReference>
<evidence type="ECO:0000259" key="10">
    <source>
        <dbReference type="PROSITE" id="PS50881"/>
    </source>
</evidence>
<dbReference type="PROSITE" id="PS00585">
    <property type="entry name" value="RIBOSOMAL_S5"/>
    <property type="match status" value="1"/>
</dbReference>
<dbReference type="GO" id="GO:0005840">
    <property type="term" value="C:ribosome"/>
    <property type="evidence" value="ECO:0007669"/>
    <property type="project" value="UniProtKB-KW"/>
</dbReference>
<organism evidence="11 12">
    <name type="scientific">Candidatus Rhabdochlamydia oedothoracis</name>
    <dbReference type="NCBI Taxonomy" id="2720720"/>
    <lineage>
        <taxon>Bacteria</taxon>
        <taxon>Pseudomonadati</taxon>
        <taxon>Chlamydiota</taxon>
        <taxon>Chlamydiia</taxon>
        <taxon>Parachlamydiales</taxon>
        <taxon>Candidatus Rhabdochlamydiaceae</taxon>
        <taxon>Candidatus Rhabdochlamydia</taxon>
    </lineage>
</organism>
<gene>
    <name evidence="8" type="primary">rpsE</name>
    <name evidence="11" type="ORF">RHABOEDO_000437</name>
</gene>
<comment type="function">
    <text evidence="8">With S4 and S12 plays an important role in translational accuracy.</text>
</comment>